<gene>
    <name evidence="1" type="ORF">PPERSA_04716</name>
</gene>
<sequence>MELMKIFVKEGKMIYKQLDPENNFYEILKYLSYVNQSCIMIDSIDLQNQFDKNENYINHYVRCNIIPIFFCVFDKFEENQFENNQQLQDQYCDILDKIENDSIKIDQIN</sequence>
<comment type="caution">
    <text evidence="1">The sequence shown here is derived from an EMBL/GenBank/DDBJ whole genome shotgun (WGS) entry which is preliminary data.</text>
</comment>
<accession>A0A0V0R4K1</accession>
<evidence type="ECO:0000313" key="1">
    <source>
        <dbReference type="EMBL" id="KRX09410.1"/>
    </source>
</evidence>
<dbReference type="AlphaFoldDB" id="A0A0V0R4K1"/>
<organism evidence="1 2">
    <name type="scientific">Pseudocohnilembus persalinus</name>
    <name type="common">Ciliate</name>
    <dbReference type="NCBI Taxonomy" id="266149"/>
    <lineage>
        <taxon>Eukaryota</taxon>
        <taxon>Sar</taxon>
        <taxon>Alveolata</taxon>
        <taxon>Ciliophora</taxon>
        <taxon>Intramacronucleata</taxon>
        <taxon>Oligohymenophorea</taxon>
        <taxon>Scuticociliatia</taxon>
        <taxon>Philasterida</taxon>
        <taxon>Pseudocohnilembidae</taxon>
        <taxon>Pseudocohnilembus</taxon>
    </lineage>
</organism>
<reference evidence="1 2" key="1">
    <citation type="journal article" date="2015" name="Sci. Rep.">
        <title>Genome of the facultative scuticociliatosis pathogen Pseudocohnilembus persalinus provides insight into its virulence through horizontal gene transfer.</title>
        <authorList>
            <person name="Xiong J."/>
            <person name="Wang G."/>
            <person name="Cheng J."/>
            <person name="Tian M."/>
            <person name="Pan X."/>
            <person name="Warren A."/>
            <person name="Jiang C."/>
            <person name="Yuan D."/>
            <person name="Miao W."/>
        </authorList>
    </citation>
    <scope>NUCLEOTIDE SEQUENCE [LARGE SCALE GENOMIC DNA]</scope>
    <source>
        <strain evidence="1">36N120E</strain>
    </source>
</reference>
<dbReference type="InParanoid" id="A0A0V0R4K1"/>
<evidence type="ECO:0000313" key="2">
    <source>
        <dbReference type="Proteomes" id="UP000054937"/>
    </source>
</evidence>
<proteinExistence type="predicted"/>
<name>A0A0V0R4K1_PSEPJ</name>
<dbReference type="EMBL" id="LDAU01000051">
    <property type="protein sequence ID" value="KRX09410.1"/>
    <property type="molecule type" value="Genomic_DNA"/>
</dbReference>
<dbReference type="Proteomes" id="UP000054937">
    <property type="component" value="Unassembled WGS sequence"/>
</dbReference>
<keyword evidence="2" id="KW-1185">Reference proteome</keyword>
<protein>
    <submittedName>
        <fullName evidence="1">Uncharacterized protein</fullName>
    </submittedName>
</protein>